<keyword evidence="11" id="KW-0966">Cell projection</keyword>
<dbReference type="Proteomes" id="UP000186513">
    <property type="component" value="Unassembled WGS sequence"/>
</dbReference>
<protein>
    <recommendedName>
        <fullName evidence="3 9">Flagellar biosynthetic protein FliR</fullName>
    </recommendedName>
</protein>
<dbReference type="InterPro" id="IPR006303">
    <property type="entry name" value="FliR"/>
</dbReference>
<keyword evidence="5 10" id="KW-0812">Transmembrane</keyword>
<name>A0A1K2HRH0_9NEIS</name>
<evidence type="ECO:0000256" key="10">
    <source>
        <dbReference type="RuleBase" id="RU362071"/>
    </source>
</evidence>
<sequence length="261" mass="27860">MFNVTDAQIEAWLSLLAWPLFRILGIFATDPFFSSRTIPGRVRLGLALMLTLLVAPSLPPLPDIAVVSPLGVLILVQQILIGVAIGFTMRLVFASVEMAGHLAGLQMGLGFASFYDPQHGTNTAVVAQFTSLLTLLLFLAMNGHLVVIETIVHSFALLPISAEPIKPAGFKLLVDAAGQIFVLGVLLSLPVLGALLITNLSIGVMSRAAPQFNVFAVGFPLTLGMGIAALYLSLPQFPPHIHRLIDEATRLAYRVAKTFAG</sequence>
<feature type="transmembrane region" description="Helical" evidence="10">
    <location>
        <begin position="180"/>
        <end position="202"/>
    </location>
</feature>
<evidence type="ECO:0000256" key="5">
    <source>
        <dbReference type="ARBA" id="ARBA00022692"/>
    </source>
</evidence>
<keyword evidence="11" id="KW-0969">Cilium</keyword>
<dbReference type="GO" id="GO:0006605">
    <property type="term" value="P:protein targeting"/>
    <property type="evidence" value="ECO:0007669"/>
    <property type="project" value="UniProtKB-UniRule"/>
</dbReference>
<evidence type="ECO:0000256" key="2">
    <source>
        <dbReference type="ARBA" id="ARBA00009772"/>
    </source>
</evidence>
<dbReference type="PANTHER" id="PTHR30065:SF8">
    <property type="entry name" value="FLAGELLAR BIOSYNTHETIC PROTEIN FLIR"/>
    <property type="match status" value="1"/>
</dbReference>
<feature type="transmembrane region" description="Helical" evidence="10">
    <location>
        <begin position="135"/>
        <end position="160"/>
    </location>
</feature>
<evidence type="ECO:0000313" key="12">
    <source>
        <dbReference type="Proteomes" id="UP000186513"/>
    </source>
</evidence>
<evidence type="ECO:0000313" key="11">
    <source>
        <dbReference type="EMBL" id="SFZ79400.1"/>
    </source>
</evidence>
<dbReference type="STRING" id="1121279.SAMN02745887_03581"/>
<dbReference type="GO" id="GO:0005886">
    <property type="term" value="C:plasma membrane"/>
    <property type="evidence" value="ECO:0007669"/>
    <property type="project" value="UniProtKB-SubCell"/>
</dbReference>
<keyword evidence="11" id="KW-0282">Flagellum</keyword>
<evidence type="ECO:0000256" key="6">
    <source>
        <dbReference type="ARBA" id="ARBA00022989"/>
    </source>
</evidence>
<keyword evidence="7 10" id="KW-0472">Membrane</keyword>
<keyword evidence="8 10" id="KW-0975">Bacterial flagellum</keyword>
<evidence type="ECO:0000256" key="9">
    <source>
        <dbReference type="NCBIfam" id="TIGR01400"/>
    </source>
</evidence>
<comment type="similarity">
    <text evidence="2 10">Belongs to the FliR/MopE/SpaR family.</text>
</comment>
<dbReference type="RefSeq" id="WP_072430054.1">
    <property type="nucleotide sequence ID" value="NZ_FPKR01000016.1"/>
</dbReference>
<dbReference type="GO" id="GO:0044780">
    <property type="term" value="P:bacterial-type flagellum assembly"/>
    <property type="evidence" value="ECO:0007669"/>
    <property type="project" value="UniProtKB-UniRule"/>
</dbReference>
<feature type="transmembrane region" description="Helical" evidence="10">
    <location>
        <begin position="12"/>
        <end position="33"/>
    </location>
</feature>
<dbReference type="Pfam" id="PF01311">
    <property type="entry name" value="Bac_export_1"/>
    <property type="match status" value="1"/>
</dbReference>
<dbReference type="AlphaFoldDB" id="A0A1K2HRH0"/>
<proteinExistence type="inferred from homology"/>
<keyword evidence="12" id="KW-1185">Reference proteome</keyword>
<dbReference type="EMBL" id="FPKR01000016">
    <property type="protein sequence ID" value="SFZ79400.1"/>
    <property type="molecule type" value="Genomic_DNA"/>
</dbReference>
<organism evidence="11 12">
    <name type="scientific">Chitinimonas taiwanensis DSM 18899</name>
    <dbReference type="NCBI Taxonomy" id="1121279"/>
    <lineage>
        <taxon>Bacteria</taxon>
        <taxon>Pseudomonadati</taxon>
        <taxon>Pseudomonadota</taxon>
        <taxon>Betaproteobacteria</taxon>
        <taxon>Neisseriales</taxon>
        <taxon>Chitinibacteraceae</taxon>
        <taxon>Chitinimonas</taxon>
    </lineage>
</organism>
<accession>A0A1K2HRH0</accession>
<dbReference type="PRINTS" id="PR00953">
    <property type="entry name" value="TYPE3IMRPROT"/>
</dbReference>
<feature type="transmembrane region" description="Helical" evidence="10">
    <location>
        <begin position="64"/>
        <end position="87"/>
    </location>
</feature>
<evidence type="ECO:0000256" key="4">
    <source>
        <dbReference type="ARBA" id="ARBA00022475"/>
    </source>
</evidence>
<evidence type="ECO:0000256" key="3">
    <source>
        <dbReference type="ARBA" id="ARBA00021717"/>
    </source>
</evidence>
<reference evidence="11 12" key="1">
    <citation type="submission" date="2016-11" db="EMBL/GenBank/DDBJ databases">
        <authorList>
            <person name="Jaros S."/>
            <person name="Januszkiewicz K."/>
            <person name="Wedrychowicz H."/>
        </authorList>
    </citation>
    <scope>NUCLEOTIDE SEQUENCE [LARGE SCALE GENOMIC DNA]</scope>
    <source>
        <strain evidence="11 12">DSM 18899</strain>
    </source>
</reference>
<dbReference type="OrthoDB" id="9797790at2"/>
<feature type="transmembrane region" description="Helical" evidence="10">
    <location>
        <begin position="99"/>
        <end position="115"/>
    </location>
</feature>
<feature type="transmembrane region" description="Helical" evidence="10">
    <location>
        <begin position="214"/>
        <end position="234"/>
    </location>
</feature>
<dbReference type="GO" id="GO:0009425">
    <property type="term" value="C:bacterial-type flagellum basal body"/>
    <property type="evidence" value="ECO:0007669"/>
    <property type="project" value="UniProtKB-SubCell"/>
</dbReference>
<gene>
    <name evidence="11" type="ORF">SAMN02745887_03581</name>
</gene>
<evidence type="ECO:0000256" key="7">
    <source>
        <dbReference type="ARBA" id="ARBA00023136"/>
    </source>
</evidence>
<comment type="function">
    <text evidence="1 10">Role in flagellar biosynthesis.</text>
</comment>
<comment type="subcellular location">
    <subcellularLocation>
        <location evidence="10">Cell membrane</location>
        <topology evidence="10">Multi-pass membrane protein</topology>
    </subcellularLocation>
    <subcellularLocation>
        <location evidence="10">Bacterial flagellum basal body</location>
    </subcellularLocation>
</comment>
<dbReference type="InterPro" id="IPR002010">
    <property type="entry name" value="T3SS_IM_R"/>
</dbReference>
<keyword evidence="6 10" id="KW-1133">Transmembrane helix</keyword>
<dbReference type="NCBIfam" id="TIGR01400">
    <property type="entry name" value="fliR"/>
    <property type="match status" value="1"/>
</dbReference>
<dbReference type="PANTHER" id="PTHR30065">
    <property type="entry name" value="FLAGELLAR BIOSYNTHETIC PROTEIN FLIR"/>
    <property type="match status" value="1"/>
</dbReference>
<keyword evidence="4 10" id="KW-1003">Cell membrane</keyword>
<evidence type="ECO:0000256" key="8">
    <source>
        <dbReference type="ARBA" id="ARBA00023143"/>
    </source>
</evidence>
<evidence type="ECO:0000256" key="1">
    <source>
        <dbReference type="ARBA" id="ARBA00002578"/>
    </source>
</evidence>